<name>A0A9U8E517_BIOGL</name>
<feature type="region of interest" description="Disordered" evidence="1">
    <location>
        <begin position="1"/>
        <end position="35"/>
    </location>
</feature>
<proteinExistence type="predicted"/>
<gene>
    <name evidence="3" type="primary">LOC106060042</name>
</gene>
<dbReference type="RefSeq" id="XP_013073232.2">
    <property type="nucleotide sequence ID" value="XM_013217778.2"/>
</dbReference>
<accession>A0A9U8E517</accession>
<feature type="compositionally biased region" description="Low complexity" evidence="1">
    <location>
        <begin position="25"/>
        <end position="35"/>
    </location>
</feature>
<dbReference type="GeneID" id="106060042"/>
<dbReference type="OrthoDB" id="10267710at2759"/>
<protein>
    <submittedName>
        <fullName evidence="3">Uncharacterized protein LOC106060042</fullName>
    </submittedName>
</protein>
<sequence length="611" mass="69440">MYRHYDSQVVSKRQYNDSSHSSPLNHTSTKHNSSSHLGAVTLYNHSNERFSDLYPKTNQHRLCSLNLNSGNMNLNYPLDRHFMEPFQNAHTKSLYPRQRTLSRYSSNLDRGSYSYQTPKLTESTLTYDEESHGSHKFGWCITQMSKWHVTLLSGWANTHMIDCYFSLFTEAPIKYFNTKHVTHKFTLNAPRRKFDGGSIFDEKDRFRNESEGAPSLCEAFVQPCTTETRLGTQYRDGRKEASFFNTPLSNVTDLNSPEVKQSSNSNIERRIKEITDEFDHELSENSSNYLQIVSLAIPSNNRHLAYENSCREPIAPKSSTNSGQAKRLKKQTNSLHRFEAYNLPDNARGLTSILHNSSLENEHRRTLVLRSRTRSMITDSYKRKPESLPLSSKAENTHLGSYNYNLQSLHPVYELNSNSGHLPYSDKMEFLYMNNTLHKNNVNASNLEVNLNSVIGEKRTLDQESRNRPPLPLTLASKPRDTNIEDLRVRPLGMPSSLPRGSAIPSEGKNKNQRFSSSTWRDAVSNALREGMSTNWPSSASNTSSSTLTMNPYGETRTVAPSDGKGSGVAREGQFSTLKDEVYLTLTAVYSMGVRVTRAIMGRQLEVIRSP</sequence>
<dbReference type="Proteomes" id="UP001165740">
    <property type="component" value="Chromosome 4"/>
</dbReference>
<keyword evidence="2" id="KW-1185">Reference proteome</keyword>
<reference evidence="3" key="1">
    <citation type="submission" date="2025-08" db="UniProtKB">
        <authorList>
            <consortium name="RefSeq"/>
        </authorList>
    </citation>
    <scope>IDENTIFICATION</scope>
</reference>
<evidence type="ECO:0000256" key="1">
    <source>
        <dbReference type="SAM" id="MobiDB-lite"/>
    </source>
</evidence>
<feature type="compositionally biased region" description="Low complexity" evidence="1">
    <location>
        <begin position="533"/>
        <end position="551"/>
    </location>
</feature>
<organism evidence="2 3">
    <name type="scientific">Biomphalaria glabrata</name>
    <name type="common">Bloodfluke planorb</name>
    <name type="synonym">Freshwater snail</name>
    <dbReference type="NCBI Taxonomy" id="6526"/>
    <lineage>
        <taxon>Eukaryota</taxon>
        <taxon>Metazoa</taxon>
        <taxon>Spiralia</taxon>
        <taxon>Lophotrochozoa</taxon>
        <taxon>Mollusca</taxon>
        <taxon>Gastropoda</taxon>
        <taxon>Heterobranchia</taxon>
        <taxon>Euthyneura</taxon>
        <taxon>Panpulmonata</taxon>
        <taxon>Hygrophila</taxon>
        <taxon>Lymnaeoidea</taxon>
        <taxon>Planorbidae</taxon>
        <taxon>Biomphalaria</taxon>
    </lineage>
</organism>
<evidence type="ECO:0000313" key="2">
    <source>
        <dbReference type="Proteomes" id="UP001165740"/>
    </source>
</evidence>
<feature type="compositionally biased region" description="Basic and acidic residues" evidence="1">
    <location>
        <begin position="478"/>
        <end position="489"/>
    </location>
</feature>
<feature type="region of interest" description="Disordered" evidence="1">
    <location>
        <begin position="460"/>
        <end position="571"/>
    </location>
</feature>
<evidence type="ECO:0000313" key="3">
    <source>
        <dbReference type="RefSeq" id="XP_013073232.2"/>
    </source>
</evidence>
<dbReference type="AlphaFoldDB" id="A0A9U8E517"/>
<dbReference type="KEGG" id="bgt:106060042"/>
<feature type="region of interest" description="Disordered" evidence="1">
    <location>
        <begin position="310"/>
        <end position="331"/>
    </location>
</feature>
<feature type="compositionally biased region" description="Polar residues" evidence="1">
    <location>
        <begin position="8"/>
        <end position="24"/>
    </location>
</feature>